<dbReference type="EMBL" id="DVML01000012">
    <property type="protein sequence ID" value="HIU22393.1"/>
    <property type="molecule type" value="Genomic_DNA"/>
</dbReference>
<dbReference type="Proteomes" id="UP000824087">
    <property type="component" value="Unassembled WGS sequence"/>
</dbReference>
<accession>A0A9D1HTQ3</accession>
<organism evidence="1 2">
    <name type="scientific">Candidatus Fimihabitans intestinipullorum</name>
    <dbReference type="NCBI Taxonomy" id="2840820"/>
    <lineage>
        <taxon>Bacteria</taxon>
        <taxon>Bacillati</taxon>
        <taxon>Mycoplasmatota</taxon>
        <taxon>Mycoplasmatota incertae sedis</taxon>
        <taxon>Candidatus Fimihabitans</taxon>
    </lineage>
</organism>
<evidence type="ECO:0000313" key="1">
    <source>
        <dbReference type="EMBL" id="HIU22393.1"/>
    </source>
</evidence>
<dbReference type="AlphaFoldDB" id="A0A9D1HTQ3"/>
<evidence type="ECO:0000313" key="2">
    <source>
        <dbReference type="Proteomes" id="UP000824087"/>
    </source>
</evidence>
<sequence length="103" mass="11913">MAKIYYQLDRIESSVLPLFNRLESSLNQASSKAHQTVVPYDFVQRGIWSNMIDTIDQIKGNVITLHNKIKRSQQIVKELNENFISDVNVAMIPEIDARERHLS</sequence>
<reference evidence="1" key="2">
    <citation type="journal article" date="2021" name="PeerJ">
        <title>Extensive microbial diversity within the chicken gut microbiome revealed by metagenomics and culture.</title>
        <authorList>
            <person name="Gilroy R."/>
            <person name="Ravi A."/>
            <person name="Getino M."/>
            <person name="Pursley I."/>
            <person name="Horton D.L."/>
            <person name="Alikhan N.F."/>
            <person name="Baker D."/>
            <person name="Gharbi K."/>
            <person name="Hall N."/>
            <person name="Watson M."/>
            <person name="Adriaenssens E.M."/>
            <person name="Foster-Nyarko E."/>
            <person name="Jarju S."/>
            <person name="Secka A."/>
            <person name="Antonio M."/>
            <person name="Oren A."/>
            <person name="Chaudhuri R.R."/>
            <person name="La Ragione R."/>
            <person name="Hildebrand F."/>
            <person name="Pallen M.J."/>
        </authorList>
    </citation>
    <scope>NUCLEOTIDE SEQUENCE</scope>
    <source>
        <strain evidence="1">CHK197-8231</strain>
    </source>
</reference>
<name>A0A9D1HTQ3_9BACT</name>
<protein>
    <submittedName>
        <fullName evidence="1">Uncharacterized protein</fullName>
    </submittedName>
</protein>
<gene>
    <name evidence="1" type="ORF">IAD49_02295</name>
</gene>
<proteinExistence type="predicted"/>
<comment type="caution">
    <text evidence="1">The sequence shown here is derived from an EMBL/GenBank/DDBJ whole genome shotgun (WGS) entry which is preliminary data.</text>
</comment>
<reference evidence="1" key="1">
    <citation type="submission" date="2020-10" db="EMBL/GenBank/DDBJ databases">
        <authorList>
            <person name="Gilroy R."/>
        </authorList>
    </citation>
    <scope>NUCLEOTIDE SEQUENCE</scope>
    <source>
        <strain evidence="1">CHK197-8231</strain>
    </source>
</reference>